<dbReference type="SUPFAM" id="SSF52540">
    <property type="entry name" value="P-loop containing nucleoside triphosphate hydrolases"/>
    <property type="match status" value="1"/>
</dbReference>
<reference evidence="7 8" key="1">
    <citation type="submission" date="2021-02" db="EMBL/GenBank/DDBJ databases">
        <title>Niveibacterium changnyeongensis HC41.</title>
        <authorList>
            <person name="Kang M."/>
        </authorList>
    </citation>
    <scope>NUCLEOTIDE SEQUENCE [LARGE SCALE GENOMIC DNA]</scope>
    <source>
        <strain evidence="7 8">HC41</strain>
    </source>
</reference>
<keyword evidence="2 5" id="KW-0378">Hydrolase</keyword>
<name>A0ABX7M085_9RHOO</name>
<organism evidence="7 8">
    <name type="scientific">Niveibacterium microcysteis</name>
    <dbReference type="NCBI Taxonomy" id="2811415"/>
    <lineage>
        <taxon>Bacteria</taxon>
        <taxon>Pseudomonadati</taxon>
        <taxon>Pseudomonadota</taxon>
        <taxon>Betaproteobacteria</taxon>
        <taxon>Rhodocyclales</taxon>
        <taxon>Rhodocyclaceae</taxon>
        <taxon>Niveibacterium</taxon>
    </lineage>
</organism>
<proteinExistence type="predicted"/>
<dbReference type="InterPro" id="IPR000212">
    <property type="entry name" value="DNA_helicase_UvrD/REP"/>
</dbReference>
<dbReference type="Proteomes" id="UP000663570">
    <property type="component" value="Chromosome"/>
</dbReference>
<dbReference type="InterPro" id="IPR014016">
    <property type="entry name" value="UvrD-like_ATP-bd"/>
</dbReference>
<feature type="binding site" evidence="5">
    <location>
        <begin position="34"/>
        <end position="41"/>
    </location>
    <ligand>
        <name>ATP</name>
        <dbReference type="ChEBI" id="CHEBI:30616"/>
    </ligand>
</feature>
<dbReference type="PANTHER" id="PTHR11070:SF59">
    <property type="entry name" value="DNA 3'-5' HELICASE"/>
    <property type="match status" value="1"/>
</dbReference>
<sequence>MTPSEPRFKPTNFPPTDEQLAIQTHRERKVVVVADAGAAKTTTLALRLAESLRRQVAPEHLLGLTFSDEAAAVLRGRLEEIGVAPTLARHVRIQTFRAFALQVLADQFNDRAPVRDRPEELAPMVREAVRHVRRRAEARCVAISSALPEYNAQIAEFLEISQFLKAQMYGLNDADEENAEPIEEHARERDIDPFLLRLHVEVERQRRLVDVIWRTSEDAVFDLVRLLDQSASSALPAFRVIVIDEMQDMNPITARLVEHMERAPRTFITAAGDFDQVIHSRRGATVDFVMSLVNAAGVERMRLSKTFRHGPAMTHATAYKKTTPTESGRVVRADIWVREYVASNPATAAPHVVKAIRAWRKSDEANRSEDQAVILRSPHLSIEIESALMTEGIAYRCEGFDSYLVRPETLVLRGIVAYALKAPNLLRIT</sequence>
<protein>
    <submittedName>
        <fullName evidence="7">ATP-dependent helicase</fullName>
    </submittedName>
</protein>
<keyword evidence="4 5" id="KW-0067">ATP-binding</keyword>
<dbReference type="Pfam" id="PF00580">
    <property type="entry name" value="UvrD-helicase"/>
    <property type="match status" value="1"/>
</dbReference>
<keyword evidence="1 5" id="KW-0547">Nucleotide-binding</keyword>
<dbReference type="RefSeq" id="WP_206252474.1">
    <property type="nucleotide sequence ID" value="NZ_CP071060.1"/>
</dbReference>
<dbReference type="GO" id="GO:0004386">
    <property type="term" value="F:helicase activity"/>
    <property type="evidence" value="ECO:0007669"/>
    <property type="project" value="UniProtKB-KW"/>
</dbReference>
<dbReference type="InterPro" id="IPR013986">
    <property type="entry name" value="DExx_box_DNA_helicase_dom_sf"/>
</dbReference>
<evidence type="ECO:0000256" key="2">
    <source>
        <dbReference type="ARBA" id="ARBA00022801"/>
    </source>
</evidence>
<evidence type="ECO:0000313" key="7">
    <source>
        <dbReference type="EMBL" id="QSI75170.1"/>
    </source>
</evidence>
<evidence type="ECO:0000256" key="4">
    <source>
        <dbReference type="ARBA" id="ARBA00022840"/>
    </source>
</evidence>
<accession>A0ABX7M085</accession>
<evidence type="ECO:0000256" key="3">
    <source>
        <dbReference type="ARBA" id="ARBA00022806"/>
    </source>
</evidence>
<dbReference type="PANTHER" id="PTHR11070">
    <property type="entry name" value="UVRD / RECB / PCRA DNA HELICASE FAMILY MEMBER"/>
    <property type="match status" value="1"/>
</dbReference>
<evidence type="ECO:0000256" key="5">
    <source>
        <dbReference type="PROSITE-ProRule" id="PRU00560"/>
    </source>
</evidence>
<keyword evidence="8" id="KW-1185">Reference proteome</keyword>
<evidence type="ECO:0000256" key="1">
    <source>
        <dbReference type="ARBA" id="ARBA00022741"/>
    </source>
</evidence>
<dbReference type="PROSITE" id="PS51198">
    <property type="entry name" value="UVRD_HELICASE_ATP_BIND"/>
    <property type="match status" value="1"/>
</dbReference>
<dbReference type="Gene3D" id="1.10.10.160">
    <property type="match status" value="1"/>
</dbReference>
<evidence type="ECO:0000313" key="8">
    <source>
        <dbReference type="Proteomes" id="UP000663570"/>
    </source>
</evidence>
<evidence type="ECO:0000259" key="6">
    <source>
        <dbReference type="PROSITE" id="PS51198"/>
    </source>
</evidence>
<dbReference type="InterPro" id="IPR027417">
    <property type="entry name" value="P-loop_NTPase"/>
</dbReference>
<keyword evidence="3 5" id="KW-0347">Helicase</keyword>
<dbReference type="Gene3D" id="3.40.50.300">
    <property type="entry name" value="P-loop containing nucleotide triphosphate hydrolases"/>
    <property type="match status" value="2"/>
</dbReference>
<gene>
    <name evidence="7" type="ORF">JY500_11595</name>
</gene>
<feature type="domain" description="UvrD-like helicase ATP-binding" evidence="6">
    <location>
        <begin position="13"/>
        <end position="310"/>
    </location>
</feature>
<dbReference type="EMBL" id="CP071060">
    <property type="protein sequence ID" value="QSI75170.1"/>
    <property type="molecule type" value="Genomic_DNA"/>
</dbReference>